<evidence type="ECO:0000313" key="9">
    <source>
        <dbReference type="RefSeq" id="XP_060051248.1"/>
    </source>
</evidence>
<dbReference type="RefSeq" id="XP_060051248.1">
    <property type="nucleotide sequence ID" value="XM_060195265.1"/>
</dbReference>
<comment type="catalytic activity">
    <reaction evidence="1">
        <text>All bonds known to be hydrolyzed by this endopeptidase have arginine in P1 and an acidic residue in P4. P6 is often occupied by an acidic residue or by a hydroxy-amino-acid residue, the phosphorylation of which enhances cleavage.</text>
        <dbReference type="EC" id="3.4.22.49"/>
    </reaction>
</comment>
<keyword evidence="7" id="KW-1185">Reference proteome</keyword>
<evidence type="ECO:0000313" key="7">
    <source>
        <dbReference type="Proteomes" id="UP001652624"/>
    </source>
</evidence>
<evidence type="ECO:0000313" key="8">
    <source>
        <dbReference type="RefSeq" id="XP_060051247.1"/>
    </source>
</evidence>
<gene>
    <name evidence="8 9" type="primary">ESPL1</name>
</gene>
<dbReference type="InterPro" id="IPR030397">
    <property type="entry name" value="SEPARIN_core_dom"/>
</dbReference>
<feature type="region of interest" description="Disordered" evidence="5">
    <location>
        <begin position="1071"/>
        <end position="1096"/>
    </location>
</feature>
<sequence length="2106" mass="231196">MRSFKGVKFGALLSSPKEAEKLLPDLKEFLTRLPDGSSSCRSDAERGQVCDGILRACAQQLTAKLACAGHVGSLLQLAELACDGYLMSTPQRPPLYLERILFILLRNLTTQGVPDATIRLAQPLHTCLVQCSRQAAPQDYEAVARGSFALLWKGAEALVDRRDAFSARLRALSFLVLLEDESTPFEVPHFASPTACRVVAAHQLFDTSGHSLSKEDADFLEEMVCRHVIRTLVGEGGDSAGPLSPQRALCLLELTLELCRRLCWSRHFTKATGTVERAHSYLKSTSLAPSLQLCQLAVELLQVGEEGSQAVGRLLLKALAVLKSSMEAALPPLRALCDSCQFFLSGLERGTKRRYEPDTIGGLFSFLRVYRTLLQQLQSVVCGDSSSKQQQSLAQLHFQGLQLYTVVVYDFAQGCQEADLADLAQLLESCKSTVVWMLETLESLSGQEVAVFLGMTASYTSNLTYSFYSHKLYAEACAISEPLCQLLGSAKPGTYPEVPPEKLHRCFRLHVDSLKKLGKQAQGCKMVTLWLAALQSYGPEHMTEPVTHWVRVKMDAARVGDKELQLRTLRDSLSDWDSETVALLLREELQAYKTVRADTGQERFNVICDLLELSPEETPARAWARATHLMELAQVLCYHDFAQQTDCSALDAIQEALQLLDSVKPEAQAKDQLLDDKAQALLWLYICTLEAKMQEGIERDQRAQAPSNLEEFEVNDLNYEDRLQEDRFLYSNIAFNLAADAAQGKCLDQALTLWKEVLTKAQAPTVRCFQQTAASLQILASLYQLVAKPLQALEALLLVQNVSQRLEDHAKAAGTCCHITQLLLTLDCPSHAQLYLQEAEASLKLVDHTTDTYVLLSLTRDLLQSQLCCAHRKVTEGATLLLSVLQDPALQKASKAWYLLRVQALQLVAVYLSLSSDHLSPSLGEQLRAQGWQTPEIALIKSHKLLRSILLLLIGIDVLSVQKTTVETPFLDYGDNLVQKWRVLTEVLSCTKKLVSRLGRLGSVSEAKAFCLEALKLTTKLQIPRQCALFLVLKAELELARNDLDLCQSDLQQVLFLLESCTDFGGLSRHPDSKKKIQLQKGKQQTQAHRSPELPEDELVLKGPALELVATVAKEPGPMAPSANSSPVLKTKPPPSPDFLTHSPTCDCSLCASPVLLAVCLRWALVTASVRRAMGHEAQALDLLQAMLKGCPAATERIAKTLQASLSHRASPAPALSLYDEILAEAYTQLALEGLSRPSNKSLGKVLESGLKFVAARILHLEPWRPHLLLIQALAKLTGLSCCTTQLFASSWGWRPPSGKSPPSSEASKPRSQKHPGGGRQQMASAALHGSSLKCLEGGRPPCTPKPPGRTWQASSRVPFTVYEEVSPTKSKPEVPKAPRVQRRVQTRLKVIFSDDSDLEDPISVETQLTEGSIKRATASRGRGRGRGRKGSSLKADAVAAPGSAPGCPTPNISSRSRRAKKVASGCEEELTSEVMRTIPEEELTDSQMDMSFEILRGSDGEDCASGGKAPGSDAAVGECEVLRRDASKEELRVPCPDKNLLPRLQLPSAPIAVDLSTLNSICDSLSVAFRVVRHCPPSGLYAHLCRLLALCLGHRDPYATAFLVSESVSITCRHQLLTHLHRQLSKTQKQQQEQVDMAEQLQGLNLQDRPGDIPLARIQRLFSFRASGSGCFPQPEKENFQEQLDLLPTGVTVCVLALATLQPGTVGDTLLLTRLEKDKPPVTMQIPTAQSKLPLSSALKEFDAIQKEQKENSTCTDKREWWTGRLELDQRMQVLVASLEKCVLGCWRGLLLPSSEDPGPAREASCLQESLQECGWKYPDPTLLTVMLSAASTLTPQDIQALAFGLCQAQPERAQELLSEAVGHLQGQTESSNKHLVLVLDKDLQKLPWESMPCLRTLPVTRMPSLHFLLSYSVIRESGASSVLSQGVDPRNTFYVLNPHKNLANTEERFRANFSSEAGWKGVVGEVPSLQQVQAALTERDLYIYAGHGAGARFLDGHAVLRLSCRAVALLFGCSSAALAVHGNLEGAGIVLKYIMAGCPLFLGNLWDVTDRDIDRYTEALLQGWLRAGPGAPLLYYVSQARQAPRLKYLIGAAPVAYGLPVFLR</sequence>
<dbReference type="RefSeq" id="XP_060051247.1">
    <property type="nucleotide sequence ID" value="XM_060195264.1"/>
</dbReference>
<dbReference type="InterPro" id="IPR005314">
    <property type="entry name" value="Peptidase_C50"/>
</dbReference>
<evidence type="ECO:0000256" key="3">
    <source>
        <dbReference type="ARBA" id="ARBA00022801"/>
    </source>
</evidence>
<dbReference type="EC" id="3.4.22.49" evidence="2"/>
<dbReference type="Proteomes" id="UP001652624">
    <property type="component" value="Chromosome 7"/>
</dbReference>
<keyword evidence="4" id="KW-0159">Chromosome partition</keyword>
<keyword evidence="3" id="KW-0378">Hydrolase</keyword>
<feature type="region of interest" description="Disordered" evidence="5">
    <location>
        <begin position="1294"/>
        <end position="1356"/>
    </location>
</feature>
<evidence type="ECO:0000256" key="2">
    <source>
        <dbReference type="ARBA" id="ARBA00012489"/>
    </source>
</evidence>
<dbReference type="PANTHER" id="PTHR12792">
    <property type="entry name" value="EXTRA SPINDLE POLES 1-RELATED"/>
    <property type="match status" value="1"/>
</dbReference>
<evidence type="ECO:0000259" key="6">
    <source>
        <dbReference type="PROSITE" id="PS51700"/>
    </source>
</evidence>
<name>A0ABM3XR02_ERIEU</name>
<proteinExistence type="predicted"/>
<dbReference type="PANTHER" id="PTHR12792:SF0">
    <property type="entry name" value="SEPARIN"/>
    <property type="match status" value="1"/>
</dbReference>
<feature type="domain" description="Peptidase C50" evidence="6">
    <location>
        <begin position="1931"/>
        <end position="2026"/>
    </location>
</feature>
<organism evidence="7 9">
    <name type="scientific">Erinaceus europaeus</name>
    <name type="common">Western European hedgehog</name>
    <dbReference type="NCBI Taxonomy" id="9365"/>
    <lineage>
        <taxon>Eukaryota</taxon>
        <taxon>Metazoa</taxon>
        <taxon>Chordata</taxon>
        <taxon>Craniata</taxon>
        <taxon>Vertebrata</taxon>
        <taxon>Euteleostomi</taxon>
        <taxon>Mammalia</taxon>
        <taxon>Eutheria</taxon>
        <taxon>Laurasiatheria</taxon>
        <taxon>Eulipotyphla</taxon>
        <taxon>Erinaceidae</taxon>
        <taxon>Erinaceinae</taxon>
        <taxon>Erinaceus</taxon>
    </lineage>
</organism>
<dbReference type="Pfam" id="PF03568">
    <property type="entry name" value="Separin_C"/>
    <property type="match status" value="1"/>
</dbReference>
<reference evidence="8 9" key="1">
    <citation type="submission" date="2025-05" db="UniProtKB">
        <authorList>
            <consortium name="RefSeq"/>
        </authorList>
    </citation>
    <scope>IDENTIFICATION</scope>
</reference>
<dbReference type="PROSITE" id="PS51700">
    <property type="entry name" value="SEPARIN"/>
    <property type="match status" value="1"/>
</dbReference>
<evidence type="ECO:0000256" key="4">
    <source>
        <dbReference type="ARBA" id="ARBA00022829"/>
    </source>
</evidence>
<feature type="region of interest" description="Disordered" evidence="5">
    <location>
        <begin position="1412"/>
        <end position="1466"/>
    </location>
</feature>
<feature type="compositionally biased region" description="Basic residues" evidence="5">
    <location>
        <begin position="1422"/>
        <end position="1432"/>
    </location>
</feature>
<dbReference type="GeneID" id="103109265"/>
<accession>A0ABM3XR02</accession>
<evidence type="ECO:0000256" key="1">
    <source>
        <dbReference type="ARBA" id="ARBA00000451"/>
    </source>
</evidence>
<protein>
    <recommendedName>
        <fullName evidence="2">separase</fullName>
        <ecNumber evidence="2">3.4.22.49</ecNumber>
    </recommendedName>
</protein>
<evidence type="ECO:0000256" key="5">
    <source>
        <dbReference type="SAM" id="MobiDB-lite"/>
    </source>
</evidence>